<dbReference type="PANTHER" id="PTHR37017:SF11">
    <property type="entry name" value="ESTERASE_LIPASE_THIOESTERASE DOMAIN-CONTAINING PROTEIN"/>
    <property type="match status" value="1"/>
</dbReference>
<proteinExistence type="predicted"/>
<sequence length="239" mass="24978">MKPTIVLVHGAYAESSSWNDVITPLVDEGHRVIAWAVPLRGVARDAAALTDLVRSIDGPVVLVGHSYGGALLSNVPADAGDVQGLVFVAGYALEPGESCGDASSLAPGGTLGPTLTRVPLGDGGVDTYIDPARYHHQFAEDLPEAQTTRMAVTQRPVTEAALFEPSGDPPLWRTVPSWFVFGELDRNIPAGAHRIMAERAGSRRTVEIAGASHVVGMSHPAETVQMVLEATDASASAAV</sequence>
<accession>A0ABV3XEV0</accession>
<dbReference type="GO" id="GO:0016787">
    <property type="term" value="F:hydrolase activity"/>
    <property type="evidence" value="ECO:0007669"/>
    <property type="project" value="UniProtKB-KW"/>
</dbReference>
<dbReference type="EMBL" id="JBFNXQ010000033">
    <property type="protein sequence ID" value="MEX5719110.1"/>
    <property type="molecule type" value="Genomic_DNA"/>
</dbReference>
<dbReference type="Proteomes" id="UP001560045">
    <property type="component" value="Unassembled WGS sequence"/>
</dbReference>
<dbReference type="RefSeq" id="WP_369206616.1">
    <property type="nucleotide sequence ID" value="NZ_JBFNXQ010000033.1"/>
</dbReference>
<dbReference type="InterPro" id="IPR029058">
    <property type="entry name" value="AB_hydrolase_fold"/>
</dbReference>
<evidence type="ECO:0000313" key="2">
    <source>
        <dbReference type="EMBL" id="MEX5719110.1"/>
    </source>
</evidence>
<dbReference type="Pfam" id="PF12697">
    <property type="entry name" value="Abhydrolase_6"/>
    <property type="match status" value="1"/>
</dbReference>
<organism evidence="2 3">
    <name type="scientific">Geodermatophilus maliterrae</name>
    <dbReference type="NCBI Taxonomy" id="3162531"/>
    <lineage>
        <taxon>Bacteria</taxon>
        <taxon>Bacillati</taxon>
        <taxon>Actinomycetota</taxon>
        <taxon>Actinomycetes</taxon>
        <taxon>Geodermatophilales</taxon>
        <taxon>Geodermatophilaceae</taxon>
        <taxon>Geodermatophilus</taxon>
    </lineage>
</organism>
<evidence type="ECO:0000259" key="1">
    <source>
        <dbReference type="Pfam" id="PF12697"/>
    </source>
</evidence>
<name>A0ABV3XEV0_9ACTN</name>
<keyword evidence="3" id="KW-1185">Reference proteome</keyword>
<gene>
    <name evidence="2" type="ORF">ABQ292_12145</name>
</gene>
<dbReference type="SUPFAM" id="SSF53474">
    <property type="entry name" value="alpha/beta-Hydrolases"/>
    <property type="match status" value="1"/>
</dbReference>
<feature type="domain" description="AB hydrolase-1" evidence="1">
    <location>
        <begin position="5"/>
        <end position="225"/>
    </location>
</feature>
<evidence type="ECO:0000313" key="3">
    <source>
        <dbReference type="Proteomes" id="UP001560045"/>
    </source>
</evidence>
<comment type="caution">
    <text evidence="2">The sequence shown here is derived from an EMBL/GenBank/DDBJ whole genome shotgun (WGS) entry which is preliminary data.</text>
</comment>
<protein>
    <submittedName>
        <fullName evidence="2">Alpha/beta fold hydrolase</fullName>
    </submittedName>
</protein>
<reference evidence="2 3" key="1">
    <citation type="submission" date="2024-06" db="EMBL/GenBank/DDBJ databases">
        <title>Draft genome sequence of Geodermatophilus badlandi, a novel member of the Geodermatophilaceae isolated from badland sedimentary rocks in the Red desert, Wyoming, USA.</title>
        <authorList>
            <person name="Ben Tekaya S."/>
            <person name="Nouioui I."/>
            <person name="Flores G.M."/>
            <person name="Shaal M.N."/>
            <person name="Bredoire F."/>
            <person name="Basile F."/>
            <person name="Van Diepen L."/>
            <person name="Ward N.L."/>
        </authorList>
    </citation>
    <scope>NUCLEOTIDE SEQUENCE [LARGE SCALE GENOMIC DNA]</scope>
    <source>
        <strain evidence="2 3">WL48A</strain>
    </source>
</reference>
<dbReference type="PANTHER" id="PTHR37017">
    <property type="entry name" value="AB HYDROLASE-1 DOMAIN-CONTAINING PROTEIN-RELATED"/>
    <property type="match status" value="1"/>
</dbReference>
<dbReference type="Gene3D" id="3.40.50.1820">
    <property type="entry name" value="alpha/beta hydrolase"/>
    <property type="match status" value="1"/>
</dbReference>
<keyword evidence="2" id="KW-0378">Hydrolase</keyword>
<dbReference type="InterPro" id="IPR052897">
    <property type="entry name" value="Sec-Metab_Biosynth_Hydrolase"/>
</dbReference>
<dbReference type="InterPro" id="IPR000073">
    <property type="entry name" value="AB_hydrolase_1"/>
</dbReference>